<evidence type="ECO:0000259" key="1">
    <source>
        <dbReference type="PROSITE" id="PS50943"/>
    </source>
</evidence>
<keyword evidence="3" id="KW-1185">Reference proteome</keyword>
<evidence type="ECO:0000313" key="3">
    <source>
        <dbReference type="Proteomes" id="UP000053681"/>
    </source>
</evidence>
<dbReference type="RefSeq" id="WP_025907676.1">
    <property type="nucleotide sequence ID" value="NZ_KQ758651.1"/>
</dbReference>
<proteinExistence type="predicted"/>
<dbReference type="SMART" id="SM00028">
    <property type="entry name" value="TPR"/>
    <property type="match status" value="3"/>
</dbReference>
<dbReference type="GO" id="GO:0003677">
    <property type="term" value="F:DNA binding"/>
    <property type="evidence" value="ECO:0007669"/>
    <property type="project" value="InterPro"/>
</dbReference>
<dbReference type="InterPro" id="IPR053163">
    <property type="entry name" value="HTH-type_regulator_Rgg"/>
</dbReference>
<dbReference type="AlphaFoldDB" id="A0A0V8JL80"/>
<dbReference type="Proteomes" id="UP000053681">
    <property type="component" value="Unassembled WGS sequence"/>
</dbReference>
<dbReference type="InterPro" id="IPR019734">
    <property type="entry name" value="TPR_rpt"/>
</dbReference>
<dbReference type="Pfam" id="PF18768">
    <property type="entry name" value="RNPP_C"/>
    <property type="match status" value="1"/>
</dbReference>
<dbReference type="SMART" id="SM00530">
    <property type="entry name" value="HTH_XRE"/>
    <property type="match status" value="1"/>
</dbReference>
<evidence type="ECO:0000313" key="2">
    <source>
        <dbReference type="EMBL" id="KSU87803.1"/>
    </source>
</evidence>
<dbReference type="CDD" id="cd00093">
    <property type="entry name" value="HTH_XRE"/>
    <property type="match status" value="1"/>
</dbReference>
<dbReference type="PANTHER" id="PTHR37038:SF14">
    <property type="entry name" value="TRANSCRIPTIONAL ACTIVATOR"/>
    <property type="match status" value="1"/>
</dbReference>
<dbReference type="Pfam" id="PF01381">
    <property type="entry name" value="HTH_3"/>
    <property type="match status" value="1"/>
</dbReference>
<gene>
    <name evidence="2" type="ORF">AS180_11350</name>
</gene>
<comment type="caution">
    <text evidence="2">The sequence shown here is derived from an EMBL/GenBank/DDBJ whole genome shotgun (WGS) entry which is preliminary data.</text>
</comment>
<dbReference type="PROSITE" id="PS50943">
    <property type="entry name" value="HTH_CROC1"/>
    <property type="match status" value="1"/>
</dbReference>
<accession>A0A0V8JL80</accession>
<name>A0A0V8JL80_9BACI</name>
<dbReference type="Gene3D" id="1.25.40.10">
    <property type="entry name" value="Tetratricopeptide repeat domain"/>
    <property type="match status" value="1"/>
</dbReference>
<dbReference type="InterPro" id="IPR001387">
    <property type="entry name" value="Cro/C1-type_HTH"/>
</dbReference>
<organism evidence="2 3">
    <name type="scientific">Priestia veravalensis</name>
    <dbReference type="NCBI Taxonomy" id="1414648"/>
    <lineage>
        <taxon>Bacteria</taxon>
        <taxon>Bacillati</taxon>
        <taxon>Bacillota</taxon>
        <taxon>Bacilli</taxon>
        <taxon>Bacillales</taxon>
        <taxon>Bacillaceae</taxon>
        <taxon>Priestia</taxon>
    </lineage>
</organism>
<dbReference type="EMBL" id="LNQP01000035">
    <property type="protein sequence ID" value="KSU87803.1"/>
    <property type="molecule type" value="Genomic_DNA"/>
</dbReference>
<dbReference type="SUPFAM" id="SSF48452">
    <property type="entry name" value="TPR-like"/>
    <property type="match status" value="1"/>
</dbReference>
<dbReference type="InterPro" id="IPR010982">
    <property type="entry name" value="Lambda_DNA-bd_dom_sf"/>
</dbReference>
<dbReference type="PANTHER" id="PTHR37038">
    <property type="entry name" value="TRANSCRIPTIONAL REGULATOR-RELATED"/>
    <property type="match status" value="1"/>
</dbReference>
<dbReference type="InterPro" id="IPR041315">
    <property type="entry name" value="PlcR_TPR"/>
</dbReference>
<dbReference type="SUPFAM" id="SSF47413">
    <property type="entry name" value="lambda repressor-like DNA-binding domains"/>
    <property type="match status" value="1"/>
</dbReference>
<dbReference type="InterPro" id="IPR011990">
    <property type="entry name" value="TPR-like_helical_dom_sf"/>
</dbReference>
<reference evidence="2 3" key="1">
    <citation type="submission" date="2015-11" db="EMBL/GenBank/DDBJ databases">
        <title>Bacillus caseinolyticus sp nov.</title>
        <authorList>
            <person name="Dastager S.G."/>
            <person name="Mawlankar R."/>
        </authorList>
    </citation>
    <scope>NUCLEOTIDE SEQUENCE [LARGE SCALE GENOMIC DNA]</scope>
    <source>
        <strain evidence="2 3">SGD-V-76</strain>
    </source>
</reference>
<protein>
    <submittedName>
        <fullName evidence="2">Transcriptional regulator</fullName>
    </submittedName>
</protein>
<feature type="domain" description="HTH cro/C1-type" evidence="1">
    <location>
        <begin position="10"/>
        <end position="63"/>
    </location>
</feature>
<sequence>MREYRIGRVMRELRKMAELTQQELAKDICTQAQISKIENGEEYPSSITLYKLSKRLGVDVNYFFDTVESPRLDYVDAVKSLIRQYIRQRDYEAIDHIIKKEKESPLFQPTLNKQFLTWHEGICTYYLHKQKEKAFNLLYEAIDYTKQSKTFYKEKEIEILNSVAIIYHEEKEYENAEELYRQALKHITALPQIRQEMLKVRILYGLSKTLADMKQYEESITYSSRGIDLCITNESMYLFGELHYQTGENLIKLGRVKQGKEYLEKSVHIFQLQRNEKFTELVKSEINELFV</sequence>